<dbReference type="GO" id="GO:0005524">
    <property type="term" value="F:ATP binding"/>
    <property type="evidence" value="ECO:0007669"/>
    <property type="project" value="UniProtKB-KW"/>
</dbReference>
<dbReference type="FunFam" id="3.30.930.10:FF:000010">
    <property type="entry name" value="Glycyl-tRNA synthetase 1"/>
    <property type="match status" value="1"/>
</dbReference>
<dbReference type="AlphaFoldDB" id="A0A976M9U0"/>
<evidence type="ECO:0000256" key="5">
    <source>
        <dbReference type="ARBA" id="ARBA00022598"/>
    </source>
</evidence>
<dbReference type="GO" id="GO:0004820">
    <property type="term" value="F:glycine-tRNA ligase activity"/>
    <property type="evidence" value="ECO:0007669"/>
    <property type="project" value="UniProtKB-EC"/>
</dbReference>
<dbReference type="PROSITE" id="PS50862">
    <property type="entry name" value="AA_TRNA_LIGASE_II"/>
    <property type="match status" value="1"/>
</dbReference>
<dbReference type="GO" id="GO:0070150">
    <property type="term" value="P:mitochondrial glycyl-tRNA aminoacylation"/>
    <property type="evidence" value="ECO:0007669"/>
    <property type="project" value="TreeGrafter"/>
</dbReference>
<dbReference type="Gene3D" id="3.40.50.800">
    <property type="entry name" value="Anticodon-binding domain"/>
    <property type="match status" value="1"/>
</dbReference>
<gene>
    <name evidence="13" type="ORF">MACK_000388</name>
</gene>
<dbReference type="InterPro" id="IPR002314">
    <property type="entry name" value="aa-tRNA-synt_IIb"/>
</dbReference>
<evidence type="ECO:0000256" key="9">
    <source>
        <dbReference type="ARBA" id="ARBA00023146"/>
    </source>
</evidence>
<feature type="signal peptide" evidence="11">
    <location>
        <begin position="1"/>
        <end position="23"/>
    </location>
</feature>
<dbReference type="PRINTS" id="PR01043">
    <property type="entry name" value="TRNASYNTHGLY"/>
</dbReference>
<dbReference type="Gene3D" id="3.30.930.10">
    <property type="entry name" value="Bira Bifunctional Protein, Domain 2"/>
    <property type="match status" value="1"/>
</dbReference>
<evidence type="ECO:0000259" key="12">
    <source>
        <dbReference type="PROSITE" id="PS50862"/>
    </source>
</evidence>
<evidence type="ECO:0000256" key="6">
    <source>
        <dbReference type="ARBA" id="ARBA00022741"/>
    </source>
</evidence>
<dbReference type="NCBIfam" id="NF003211">
    <property type="entry name" value="PRK04173.1"/>
    <property type="match status" value="1"/>
</dbReference>
<evidence type="ECO:0000256" key="10">
    <source>
        <dbReference type="ARBA" id="ARBA00030057"/>
    </source>
</evidence>
<evidence type="ECO:0000313" key="14">
    <source>
        <dbReference type="Proteomes" id="UP000244811"/>
    </source>
</evidence>
<dbReference type="PANTHER" id="PTHR10745">
    <property type="entry name" value="GLYCYL-TRNA SYNTHETASE/DNA POLYMERASE SUBUNIT GAMMA-2"/>
    <property type="match status" value="1"/>
</dbReference>
<keyword evidence="9" id="KW-0030">Aminoacyl-tRNA synthetase</keyword>
<evidence type="ECO:0000256" key="4">
    <source>
        <dbReference type="ARBA" id="ARBA00022490"/>
    </source>
</evidence>
<protein>
    <recommendedName>
        <fullName evidence="3">glycine--tRNA ligase</fullName>
        <ecNumber evidence="3">6.1.1.14</ecNumber>
    </recommendedName>
    <alternativeName>
        <fullName evidence="10">Diadenosine tetraphosphate synthetase</fullName>
    </alternativeName>
</protein>
<organism evidence="13 14">
    <name type="scientific">Theileria orientalis</name>
    <dbReference type="NCBI Taxonomy" id="68886"/>
    <lineage>
        <taxon>Eukaryota</taxon>
        <taxon>Sar</taxon>
        <taxon>Alveolata</taxon>
        <taxon>Apicomplexa</taxon>
        <taxon>Aconoidasida</taxon>
        <taxon>Piroplasmida</taxon>
        <taxon>Theileriidae</taxon>
        <taxon>Theileria</taxon>
    </lineage>
</organism>
<evidence type="ECO:0000256" key="3">
    <source>
        <dbReference type="ARBA" id="ARBA00012829"/>
    </source>
</evidence>
<name>A0A976M9U0_THEOR</name>
<keyword evidence="4" id="KW-0963">Cytoplasm</keyword>
<dbReference type="GO" id="GO:0005739">
    <property type="term" value="C:mitochondrion"/>
    <property type="evidence" value="ECO:0007669"/>
    <property type="project" value="TreeGrafter"/>
</dbReference>
<dbReference type="FunFam" id="3.40.50.800:FF:000004">
    <property type="entry name" value="Glycine--tRNA ligase 2"/>
    <property type="match status" value="1"/>
</dbReference>
<dbReference type="InterPro" id="IPR002315">
    <property type="entry name" value="tRNA-synt_gly"/>
</dbReference>
<dbReference type="Pfam" id="PF03129">
    <property type="entry name" value="HGTP_anticodon"/>
    <property type="match status" value="1"/>
</dbReference>
<dbReference type="Gene3D" id="3.30.720.200">
    <property type="match status" value="1"/>
</dbReference>
<dbReference type="EMBL" id="CP056069">
    <property type="protein sequence ID" value="UKK00316.2"/>
    <property type="molecule type" value="Genomic_DNA"/>
</dbReference>
<evidence type="ECO:0000256" key="1">
    <source>
        <dbReference type="ARBA" id="ARBA00004496"/>
    </source>
</evidence>
<evidence type="ECO:0000256" key="8">
    <source>
        <dbReference type="ARBA" id="ARBA00022917"/>
    </source>
</evidence>
<dbReference type="SUPFAM" id="SSF52954">
    <property type="entry name" value="Class II aaRS ABD-related"/>
    <property type="match status" value="1"/>
</dbReference>
<dbReference type="CDD" id="cd00774">
    <property type="entry name" value="GlyRS-like_core"/>
    <property type="match status" value="1"/>
</dbReference>
<evidence type="ECO:0000256" key="11">
    <source>
        <dbReference type="SAM" id="SignalP"/>
    </source>
</evidence>
<evidence type="ECO:0000256" key="7">
    <source>
        <dbReference type="ARBA" id="ARBA00022840"/>
    </source>
</evidence>
<proteinExistence type="inferred from homology"/>
<dbReference type="PANTHER" id="PTHR10745:SF0">
    <property type="entry name" value="GLYCINE--TRNA LIGASE"/>
    <property type="match status" value="1"/>
</dbReference>
<dbReference type="InterPro" id="IPR004154">
    <property type="entry name" value="Anticodon-bd"/>
</dbReference>
<reference evidence="13" key="1">
    <citation type="submission" date="2022-07" db="EMBL/GenBank/DDBJ databases">
        <title>Evaluation of T. orientalis genome assembly methods using nanopore sequencing and analysis of variation between genomes.</title>
        <authorList>
            <person name="Yam J."/>
            <person name="Micallef M.L."/>
            <person name="Liu M."/>
            <person name="Djordjevic S.P."/>
            <person name="Bogema D.R."/>
            <person name="Jenkins C."/>
        </authorList>
    </citation>
    <scope>NUCLEOTIDE SEQUENCE</scope>
    <source>
        <strain evidence="13">Goon Nure</strain>
    </source>
</reference>
<dbReference type="Gene3D" id="3.30.40.230">
    <property type="match status" value="1"/>
</dbReference>
<feature type="domain" description="Aminoacyl-transfer RNA synthetases class-II family profile" evidence="12">
    <location>
        <begin position="251"/>
        <end position="591"/>
    </location>
</feature>
<accession>A0A976M9U0</accession>
<dbReference type="InterPro" id="IPR033731">
    <property type="entry name" value="GlyRS-like_core"/>
</dbReference>
<dbReference type="InterPro" id="IPR036621">
    <property type="entry name" value="Anticodon-bd_dom_sf"/>
</dbReference>
<dbReference type="SUPFAM" id="SSF55681">
    <property type="entry name" value="Class II aaRS and biotin synthetases"/>
    <property type="match status" value="1"/>
</dbReference>
<evidence type="ECO:0000313" key="13">
    <source>
        <dbReference type="EMBL" id="UKK00316.2"/>
    </source>
</evidence>
<comment type="subcellular location">
    <subcellularLocation>
        <location evidence="1">Cytoplasm</location>
    </subcellularLocation>
</comment>
<dbReference type="EC" id="6.1.1.14" evidence="3"/>
<comment type="similarity">
    <text evidence="2">Belongs to the class-II aminoacyl-tRNA synthetase family.</text>
</comment>
<sequence>MQILFKLWMYCLLSLACKDLIYGLSLFDSILGSRVSRARIHNIVNFPSQKRKNKIHNTNLGFLHSGTRPNLKLYCTHKESQFYSEPMATEKLKESLVTNKFDCENLLKRRFFYTSSFELYGGSSGLYDYGPPGCALKSELEKLWREHFVVFDEMLEVSCSCITPHPVLKSSGHVDRFTDLMVKNLTNGECYRADKYAEELLENVMASKDKSDIKSLNKKLEALSLRELDMLSKKVGVYTQPEMEEFFTEYEIKSPEGDQLSKPFPFNLMFSTNIGPKTDDAANSLAYLRPETAQGIFVNFIRLLEYNGGKVPFAAAQIGLGFRNEISPRNGLLRVREFTMAEIEYFVNPKSKTHEKYEEFKHVVLPLVTKSAQEEGNFVPVKLSMEQALEKRVVDNEALAYFLARTYLFLKRCGINENGLRFRQHTSTEMAHYASDCWDAEILTSYGWIEVVGHADRMAYDLTCHSKATNTQLVAHHRYPEPILVEKVRAKINKPLIGKTFTTNQKLVLDYLGNLSVEEGRALSKSLSENPDGYVVTLDSKEFKLTQEMVQLEFVETKVSDESFVPGVIEPSFGLGRLIYSILEHSFRVRPVDENVPEERSYLSLNPSIAPTKCSILPLSAKEAFDPFIARVQRDLKKLAISHKVDKTGASIGKRYARTDEIGVPYCVTLDFQSLNDDSVTLRERDSMQQIRVRVDEVAELLSNLLRENLTWEEATKRYPNFTQQKYRLVC</sequence>
<keyword evidence="11" id="KW-0732">Signal</keyword>
<feature type="chain" id="PRO_5037999489" description="glycine--tRNA ligase" evidence="11">
    <location>
        <begin position="24"/>
        <end position="731"/>
    </location>
</feature>
<keyword evidence="5 13" id="KW-0436">Ligase</keyword>
<dbReference type="NCBIfam" id="TIGR00389">
    <property type="entry name" value="glyS_dimeric"/>
    <property type="match status" value="1"/>
</dbReference>
<dbReference type="Proteomes" id="UP000244811">
    <property type="component" value="Chromosome 1"/>
</dbReference>
<keyword evidence="7" id="KW-0067">ATP-binding</keyword>
<dbReference type="InterPro" id="IPR045864">
    <property type="entry name" value="aa-tRNA-synth_II/BPL/LPL"/>
</dbReference>
<evidence type="ECO:0000256" key="2">
    <source>
        <dbReference type="ARBA" id="ARBA00008226"/>
    </source>
</evidence>
<dbReference type="Pfam" id="PF00587">
    <property type="entry name" value="tRNA-synt_2b"/>
    <property type="match status" value="1"/>
</dbReference>
<dbReference type="PROSITE" id="PS51257">
    <property type="entry name" value="PROKAR_LIPOPROTEIN"/>
    <property type="match status" value="1"/>
</dbReference>
<keyword evidence="8" id="KW-0648">Protein biosynthesis</keyword>
<dbReference type="CDD" id="cd00858">
    <property type="entry name" value="GlyRS_anticodon"/>
    <property type="match status" value="1"/>
</dbReference>
<dbReference type="InterPro" id="IPR006195">
    <property type="entry name" value="aa-tRNA-synth_II"/>
</dbReference>
<keyword evidence="6" id="KW-0547">Nucleotide-binding</keyword>
<dbReference type="InterPro" id="IPR027031">
    <property type="entry name" value="Gly-tRNA_synthase/POLG2"/>
</dbReference>